<evidence type="ECO:0000313" key="7">
    <source>
        <dbReference type="Proteomes" id="UP000640333"/>
    </source>
</evidence>
<accession>A0A8J7K926</accession>
<sequence>MASSDNPYEVAYTRERSARLKAEQLLEDKARELYFKNQKLEESYKQLKQQQALTMQNEKLATLGTLSAGVAHEINNPLAFVLSNLESLPVYKQAFMQLLKFNQGCINDSSMPSQFREELKQLIEREDLEFLSEDMSGLIDDTVEGIQRVKEIVQNLRSFSRTQGSDYVEADLLEGISSTIKLLNAELKNSVTLKLDLDPLPRIVCNPNQLNQVFLNLIMNAKHALADSSKPLIKVTTSVCDEIIHIRIADNGCGMPPEVLKEIFVPFYTTKPIGQGTGMGLAIAYGIVRDHGGKINVRSQVGRGTVFDVELPVSSDMRKTDTDRIGTADV</sequence>
<organism evidence="6 7">
    <name type="scientific">Pontibacterium sinense</name>
    <dbReference type="NCBI Taxonomy" id="2781979"/>
    <lineage>
        <taxon>Bacteria</taxon>
        <taxon>Pseudomonadati</taxon>
        <taxon>Pseudomonadota</taxon>
        <taxon>Gammaproteobacteria</taxon>
        <taxon>Oceanospirillales</taxon>
        <taxon>Oceanospirillaceae</taxon>
        <taxon>Pontibacterium</taxon>
    </lineage>
</organism>
<evidence type="ECO:0000256" key="2">
    <source>
        <dbReference type="ARBA" id="ARBA00012438"/>
    </source>
</evidence>
<dbReference type="InterPro" id="IPR003661">
    <property type="entry name" value="HisK_dim/P_dom"/>
</dbReference>
<dbReference type="Pfam" id="PF02518">
    <property type="entry name" value="HATPase_c"/>
    <property type="match status" value="1"/>
</dbReference>
<dbReference type="PRINTS" id="PR00344">
    <property type="entry name" value="BCTRLSENSOR"/>
</dbReference>
<dbReference type="SUPFAM" id="SSF47384">
    <property type="entry name" value="Homodimeric domain of signal transducing histidine kinase"/>
    <property type="match status" value="1"/>
</dbReference>
<evidence type="ECO:0000256" key="1">
    <source>
        <dbReference type="ARBA" id="ARBA00000085"/>
    </source>
</evidence>
<dbReference type="CDD" id="cd00082">
    <property type="entry name" value="HisKA"/>
    <property type="match status" value="1"/>
</dbReference>
<dbReference type="PROSITE" id="PS50109">
    <property type="entry name" value="HIS_KIN"/>
    <property type="match status" value="1"/>
</dbReference>
<dbReference type="SMART" id="SM00388">
    <property type="entry name" value="HisKA"/>
    <property type="match status" value="1"/>
</dbReference>
<evidence type="ECO:0000259" key="5">
    <source>
        <dbReference type="PROSITE" id="PS50109"/>
    </source>
</evidence>
<dbReference type="InterPro" id="IPR005467">
    <property type="entry name" value="His_kinase_dom"/>
</dbReference>
<dbReference type="Gene3D" id="1.10.287.130">
    <property type="match status" value="1"/>
</dbReference>
<name>A0A8J7K926_9GAMM</name>
<evidence type="ECO:0000256" key="4">
    <source>
        <dbReference type="SAM" id="Coils"/>
    </source>
</evidence>
<dbReference type="InterPro" id="IPR036890">
    <property type="entry name" value="HATPase_C_sf"/>
</dbReference>
<dbReference type="InterPro" id="IPR003594">
    <property type="entry name" value="HATPase_dom"/>
</dbReference>
<dbReference type="InterPro" id="IPR004358">
    <property type="entry name" value="Sig_transdc_His_kin-like_C"/>
</dbReference>
<proteinExistence type="predicted"/>
<dbReference type="PANTHER" id="PTHR43065:SF50">
    <property type="entry name" value="HISTIDINE KINASE"/>
    <property type="match status" value="1"/>
</dbReference>
<feature type="domain" description="Histidine kinase" evidence="5">
    <location>
        <begin position="69"/>
        <end position="315"/>
    </location>
</feature>
<dbReference type="EMBL" id="JADEYS010000002">
    <property type="protein sequence ID" value="MBE9396166.1"/>
    <property type="molecule type" value="Genomic_DNA"/>
</dbReference>
<evidence type="ECO:0000313" key="6">
    <source>
        <dbReference type="EMBL" id="MBE9396166.1"/>
    </source>
</evidence>
<dbReference type="SMART" id="SM00387">
    <property type="entry name" value="HATPase_c"/>
    <property type="match status" value="1"/>
</dbReference>
<keyword evidence="6" id="KW-0808">Transferase</keyword>
<keyword evidence="3" id="KW-0597">Phosphoprotein</keyword>
<dbReference type="Proteomes" id="UP000640333">
    <property type="component" value="Unassembled WGS sequence"/>
</dbReference>
<dbReference type="GO" id="GO:0000155">
    <property type="term" value="F:phosphorelay sensor kinase activity"/>
    <property type="evidence" value="ECO:0007669"/>
    <property type="project" value="InterPro"/>
</dbReference>
<dbReference type="Gene3D" id="3.30.565.10">
    <property type="entry name" value="Histidine kinase-like ATPase, C-terminal domain"/>
    <property type="match status" value="1"/>
</dbReference>
<comment type="caution">
    <text evidence="6">The sequence shown here is derived from an EMBL/GenBank/DDBJ whole genome shotgun (WGS) entry which is preliminary data.</text>
</comment>
<reference evidence="6" key="1">
    <citation type="submission" date="2020-10" db="EMBL/GenBank/DDBJ databases">
        <title>Bacterium isolated from coastal waters sediment.</title>
        <authorList>
            <person name="Chen R.-J."/>
            <person name="Lu D.-C."/>
            <person name="Zhu K.-L."/>
            <person name="Du Z.-J."/>
        </authorList>
    </citation>
    <scope>NUCLEOTIDE SEQUENCE</scope>
    <source>
        <strain evidence="6">N1Y112</strain>
    </source>
</reference>
<comment type="catalytic activity">
    <reaction evidence="1">
        <text>ATP + protein L-histidine = ADP + protein N-phospho-L-histidine.</text>
        <dbReference type="EC" id="2.7.13.3"/>
    </reaction>
</comment>
<keyword evidence="7" id="KW-1185">Reference proteome</keyword>
<keyword evidence="6" id="KW-0418">Kinase</keyword>
<feature type="coiled-coil region" evidence="4">
    <location>
        <begin position="30"/>
        <end position="57"/>
    </location>
</feature>
<protein>
    <recommendedName>
        <fullName evidence="2">histidine kinase</fullName>
        <ecNumber evidence="2">2.7.13.3</ecNumber>
    </recommendedName>
</protein>
<keyword evidence="4" id="KW-0175">Coiled coil</keyword>
<dbReference type="InterPro" id="IPR036097">
    <property type="entry name" value="HisK_dim/P_sf"/>
</dbReference>
<gene>
    <name evidence="6" type="ORF">IOQ59_02700</name>
</gene>
<evidence type="ECO:0000256" key="3">
    <source>
        <dbReference type="ARBA" id="ARBA00022553"/>
    </source>
</evidence>
<dbReference type="AlphaFoldDB" id="A0A8J7K926"/>
<dbReference type="PANTHER" id="PTHR43065">
    <property type="entry name" value="SENSOR HISTIDINE KINASE"/>
    <property type="match status" value="1"/>
</dbReference>
<dbReference type="SUPFAM" id="SSF55874">
    <property type="entry name" value="ATPase domain of HSP90 chaperone/DNA topoisomerase II/histidine kinase"/>
    <property type="match status" value="1"/>
</dbReference>
<dbReference type="EC" id="2.7.13.3" evidence="2"/>
<dbReference type="RefSeq" id="WP_193951719.1">
    <property type="nucleotide sequence ID" value="NZ_JADEYS010000002.1"/>
</dbReference>